<dbReference type="Gene3D" id="2.70.70.10">
    <property type="entry name" value="Glucose Permease (Domain IIA)"/>
    <property type="match status" value="1"/>
</dbReference>
<gene>
    <name evidence="3" type="ORF">F5897_000196</name>
</gene>
<dbReference type="Pfam" id="PF01551">
    <property type="entry name" value="Peptidase_M23"/>
    <property type="match status" value="1"/>
</dbReference>
<dbReference type="AlphaFoldDB" id="A0A840DHG6"/>
<dbReference type="PANTHER" id="PTHR21666:SF270">
    <property type="entry name" value="MUREIN HYDROLASE ACTIVATOR ENVC"/>
    <property type="match status" value="1"/>
</dbReference>
<dbReference type="PANTHER" id="PTHR21666">
    <property type="entry name" value="PEPTIDASE-RELATED"/>
    <property type="match status" value="1"/>
</dbReference>
<accession>A0A840DHG6</accession>
<organism evidence="3 4">
    <name type="scientific">Canibacter oris</name>
    <dbReference type="NCBI Taxonomy" id="1365628"/>
    <lineage>
        <taxon>Bacteria</taxon>
        <taxon>Bacillati</taxon>
        <taxon>Actinomycetota</taxon>
        <taxon>Actinomycetes</taxon>
        <taxon>Micrococcales</taxon>
        <taxon>Microbacteriaceae</taxon>
        <taxon>Canibacter</taxon>
    </lineage>
</organism>
<feature type="compositionally biased region" description="Gly residues" evidence="1">
    <location>
        <begin position="292"/>
        <end position="301"/>
    </location>
</feature>
<comment type="caution">
    <text evidence="3">The sequence shown here is derived from an EMBL/GenBank/DDBJ whole genome shotgun (WGS) entry which is preliminary data.</text>
</comment>
<dbReference type="EMBL" id="JACIFD010000002">
    <property type="protein sequence ID" value="MBB4070912.1"/>
    <property type="molecule type" value="Genomic_DNA"/>
</dbReference>
<feature type="region of interest" description="Disordered" evidence="1">
    <location>
        <begin position="257"/>
        <end position="316"/>
    </location>
</feature>
<evidence type="ECO:0000259" key="2">
    <source>
        <dbReference type="Pfam" id="PF01551"/>
    </source>
</evidence>
<feature type="region of interest" description="Disordered" evidence="1">
    <location>
        <begin position="91"/>
        <end position="113"/>
    </location>
</feature>
<feature type="domain" description="M23ase beta-sheet core" evidence="2">
    <location>
        <begin position="335"/>
        <end position="430"/>
    </location>
</feature>
<proteinExistence type="predicted"/>
<keyword evidence="4" id="KW-1185">Reference proteome</keyword>
<dbReference type="GO" id="GO:0004222">
    <property type="term" value="F:metalloendopeptidase activity"/>
    <property type="evidence" value="ECO:0007669"/>
    <property type="project" value="TreeGrafter"/>
</dbReference>
<keyword evidence="3" id="KW-0378">Hydrolase</keyword>
<evidence type="ECO:0000313" key="3">
    <source>
        <dbReference type="EMBL" id="MBB4070912.1"/>
    </source>
</evidence>
<dbReference type="InterPro" id="IPR016047">
    <property type="entry name" value="M23ase_b-sheet_dom"/>
</dbReference>
<dbReference type="SUPFAM" id="SSF51261">
    <property type="entry name" value="Duplicated hybrid motif"/>
    <property type="match status" value="1"/>
</dbReference>
<dbReference type="CDD" id="cd12797">
    <property type="entry name" value="M23_peptidase"/>
    <property type="match status" value="1"/>
</dbReference>
<dbReference type="RefSeq" id="WP_233574323.1">
    <property type="nucleotide sequence ID" value="NZ_JACIFD010000002.1"/>
</dbReference>
<evidence type="ECO:0000313" key="4">
    <source>
        <dbReference type="Proteomes" id="UP000571183"/>
    </source>
</evidence>
<name>A0A840DHG6_9MICO</name>
<evidence type="ECO:0000256" key="1">
    <source>
        <dbReference type="SAM" id="MobiDB-lite"/>
    </source>
</evidence>
<reference evidence="3" key="1">
    <citation type="submission" date="2020-08" db="EMBL/GenBank/DDBJ databases">
        <title>Sequencing the genomes of 1000 actinobacteria strains.</title>
        <authorList>
            <person name="Klenk H.-P."/>
        </authorList>
    </citation>
    <scope>NUCLEOTIDE SEQUENCE [LARGE SCALE GENOMIC DNA]</scope>
    <source>
        <strain evidence="3">DSM 27064</strain>
    </source>
</reference>
<dbReference type="Proteomes" id="UP000571183">
    <property type="component" value="Unassembled WGS sequence"/>
</dbReference>
<sequence>MQKNSKKTRLTGALAGVAVAAVCFGGLQYIPAQPAYAVDLPTWEDVQRAKENEAAGAAKVAEIKNLLAEVEKEMAQLQSAAEAAAQQAQQAQQEFEAADSRHQALAGQAENSKKEATLAADSAASVVAQMYRSGGVDRNLELFLNSDAASADALLSRLSLMSKASERTTSLSENAYQAANTASALTAQAEEAAAERQRLYTDAETKWQSAAKAVEDTRLKQQQTEEKRRVLEAQLAALQDDTVQTVAGYEERLRIEEEQRRREEEERRRRAAAEAEAARRRAEEAAAAAQQSGGGGGGGGAAPSVPTPPAASGSWSSPLGAGSYYVSCHYGCYFNHQGIDLAAGPWTPIYAASAGQVTWSGWNGGYGNLVMIDHGGGVQTRYGHMIQAPAVSYGQWVGPGQLIGYVGSTGYSDGPHLHYETRVWGTAHNPYYFMGDRGIWL</sequence>
<dbReference type="InterPro" id="IPR011055">
    <property type="entry name" value="Dup_hybrid_motif"/>
</dbReference>
<protein>
    <submittedName>
        <fullName evidence="3">Murein DD-endopeptidase MepM/ murein hydrolase activator NlpD</fullName>
    </submittedName>
</protein>
<dbReference type="InterPro" id="IPR050570">
    <property type="entry name" value="Cell_wall_metabolism_enzyme"/>
</dbReference>
<feature type="compositionally biased region" description="Basic and acidic residues" evidence="1">
    <location>
        <begin position="257"/>
        <end position="284"/>
    </location>
</feature>